<dbReference type="EMBL" id="LT841358">
    <property type="protein sequence ID" value="SMH70297.1"/>
    <property type="molecule type" value="Genomic_DNA"/>
</dbReference>
<keyword evidence="2" id="KW-1185">Reference proteome</keyword>
<accession>A0A2H1FC16</accession>
<evidence type="ECO:0000313" key="1">
    <source>
        <dbReference type="EMBL" id="SMH70297.1"/>
    </source>
</evidence>
<dbReference type="AlphaFoldDB" id="A0A2H1FC16"/>
<name>A0A2H1FC16_9ARCH</name>
<dbReference type="Proteomes" id="UP000230607">
    <property type="component" value="Chromosome 1"/>
</dbReference>
<organism evidence="1 2">
    <name type="scientific">Candidatus Nitrosotalea okcheonensis</name>
    <dbReference type="NCBI Taxonomy" id="1903276"/>
    <lineage>
        <taxon>Archaea</taxon>
        <taxon>Nitrososphaerota</taxon>
        <taxon>Nitrososphaeria</taxon>
        <taxon>Nitrosotaleales</taxon>
        <taxon>Nitrosotaleaceae</taxon>
        <taxon>Nitrosotalea</taxon>
    </lineage>
</organism>
<protein>
    <submittedName>
        <fullName evidence="1">Uncharacterized protein</fullName>
    </submittedName>
</protein>
<sequence length="216" mass="24788">MIKLHINRKESLDTVSGATSEGGYVCVPYLQNNDFTTLRNSFQKSSFINDMYFVTATFSEDGRAYFPSHSNTYLLARFKNRSQVMSEVEKCNLATPTFVFTQNDELFERMTGDSLNLVSIYYLEHGDTMSDLSDLSFIVAKRNRVRRAELGNLKLSTSQIQKFTFPYEGNLIVLEVTSDNKHQADHKYCEKTRKEVQRKGIGMTSLLNLSVIERLK</sequence>
<gene>
    <name evidence="1" type="ORF">NCS_10104</name>
</gene>
<proteinExistence type="predicted"/>
<evidence type="ECO:0000313" key="2">
    <source>
        <dbReference type="Proteomes" id="UP000230607"/>
    </source>
</evidence>
<reference evidence="2" key="1">
    <citation type="submission" date="2017-03" db="EMBL/GenBank/DDBJ databases">
        <authorList>
            <person name="Herbold C."/>
        </authorList>
    </citation>
    <scope>NUCLEOTIDE SEQUENCE [LARGE SCALE GENOMIC DNA]</scope>
</reference>